<reference evidence="1" key="1">
    <citation type="journal article" date="2022" name="Int. J. Mol. Sci.">
        <title>Draft Genome of Tanacetum Coccineum: Genomic Comparison of Closely Related Tanacetum-Family Plants.</title>
        <authorList>
            <person name="Yamashiro T."/>
            <person name="Shiraishi A."/>
            <person name="Nakayama K."/>
            <person name="Satake H."/>
        </authorList>
    </citation>
    <scope>NUCLEOTIDE SEQUENCE</scope>
</reference>
<name>A0ABQ5ALW5_9ASTR</name>
<evidence type="ECO:0000313" key="1">
    <source>
        <dbReference type="EMBL" id="GJT03645.1"/>
    </source>
</evidence>
<reference evidence="1" key="2">
    <citation type="submission" date="2022-01" db="EMBL/GenBank/DDBJ databases">
        <authorList>
            <person name="Yamashiro T."/>
            <person name="Shiraishi A."/>
            <person name="Satake H."/>
            <person name="Nakayama K."/>
        </authorList>
    </citation>
    <scope>NUCLEOTIDE SEQUENCE</scope>
</reference>
<organism evidence="1 2">
    <name type="scientific">Tanacetum coccineum</name>
    <dbReference type="NCBI Taxonomy" id="301880"/>
    <lineage>
        <taxon>Eukaryota</taxon>
        <taxon>Viridiplantae</taxon>
        <taxon>Streptophyta</taxon>
        <taxon>Embryophyta</taxon>
        <taxon>Tracheophyta</taxon>
        <taxon>Spermatophyta</taxon>
        <taxon>Magnoliopsida</taxon>
        <taxon>eudicotyledons</taxon>
        <taxon>Gunneridae</taxon>
        <taxon>Pentapetalae</taxon>
        <taxon>asterids</taxon>
        <taxon>campanulids</taxon>
        <taxon>Asterales</taxon>
        <taxon>Asteraceae</taxon>
        <taxon>Asteroideae</taxon>
        <taxon>Anthemideae</taxon>
        <taxon>Anthemidinae</taxon>
        <taxon>Tanacetum</taxon>
    </lineage>
</organism>
<gene>
    <name evidence="1" type="ORF">Tco_0838107</name>
</gene>
<dbReference type="EMBL" id="BQNB010012444">
    <property type="protein sequence ID" value="GJT03645.1"/>
    <property type="molecule type" value="Genomic_DNA"/>
</dbReference>
<dbReference type="Proteomes" id="UP001151760">
    <property type="component" value="Unassembled WGS sequence"/>
</dbReference>
<accession>A0ABQ5ALW5</accession>
<comment type="caution">
    <text evidence="1">The sequence shown here is derived from an EMBL/GenBank/DDBJ whole genome shotgun (WGS) entry which is preliminary data.</text>
</comment>
<proteinExistence type="predicted"/>
<sequence length="112" mass="13162">MDHDLATNDIGAQPPFYARKDFMNYHLPEEWEIARDVELNPFKDESEELIEKKIDWNKPPKRGDGAWRIRIELIGPDGEKFKKTLQSIPTTTRLSEKENSSKIIDLDHLHDF</sequence>
<evidence type="ECO:0000313" key="2">
    <source>
        <dbReference type="Proteomes" id="UP001151760"/>
    </source>
</evidence>
<keyword evidence="2" id="KW-1185">Reference proteome</keyword>
<protein>
    <submittedName>
        <fullName evidence="1">Uncharacterized protein</fullName>
    </submittedName>
</protein>